<organism evidence="3 4">
    <name type="scientific">Adonisia turfae CCMR0081</name>
    <dbReference type="NCBI Taxonomy" id="2292702"/>
    <lineage>
        <taxon>Bacteria</taxon>
        <taxon>Bacillati</taxon>
        <taxon>Cyanobacteriota</taxon>
        <taxon>Adonisia</taxon>
        <taxon>Adonisia turfae</taxon>
    </lineage>
</organism>
<dbReference type="Pfam" id="PF07593">
    <property type="entry name" value="UnbV_ASPIC"/>
    <property type="match status" value="1"/>
</dbReference>
<proteinExistence type="predicted"/>
<evidence type="ECO:0000313" key="3">
    <source>
        <dbReference type="EMBL" id="NEZ60742.1"/>
    </source>
</evidence>
<dbReference type="PANTHER" id="PTHR16026">
    <property type="entry name" value="CARTILAGE ACIDIC PROTEIN 1"/>
    <property type="match status" value="1"/>
</dbReference>
<evidence type="ECO:0000256" key="1">
    <source>
        <dbReference type="SAM" id="MobiDB-lite"/>
    </source>
</evidence>
<dbReference type="SUPFAM" id="SSF49899">
    <property type="entry name" value="Concanavalin A-like lectins/glucanases"/>
    <property type="match status" value="1"/>
</dbReference>
<dbReference type="Gene3D" id="2.60.40.3440">
    <property type="match status" value="3"/>
</dbReference>
<dbReference type="InterPro" id="IPR027039">
    <property type="entry name" value="Crtac1"/>
</dbReference>
<feature type="compositionally biased region" description="Low complexity" evidence="1">
    <location>
        <begin position="538"/>
        <end position="549"/>
    </location>
</feature>
<evidence type="ECO:0000259" key="2">
    <source>
        <dbReference type="Pfam" id="PF07593"/>
    </source>
</evidence>
<comment type="caution">
    <text evidence="3">The sequence shown here is derived from an EMBL/GenBank/DDBJ whole genome shotgun (WGS) entry which is preliminary data.</text>
</comment>
<gene>
    <name evidence="3" type="ORF">DXZ20_34900</name>
</gene>
<dbReference type="Pfam" id="PF13385">
    <property type="entry name" value="Laminin_G_3"/>
    <property type="match status" value="1"/>
</dbReference>
<dbReference type="Gene3D" id="2.60.120.200">
    <property type="match status" value="1"/>
</dbReference>
<feature type="domain" description="ASPIC/UnbV" evidence="2">
    <location>
        <begin position="57"/>
        <end position="123"/>
    </location>
</feature>
<accession>A0A6M0RYF5</accession>
<dbReference type="Pfam" id="PF17963">
    <property type="entry name" value="Big_9"/>
    <property type="match status" value="3"/>
</dbReference>
<dbReference type="EMBL" id="QXHD01000004">
    <property type="protein sequence ID" value="NEZ60742.1"/>
    <property type="molecule type" value="Genomic_DNA"/>
</dbReference>
<dbReference type="RefSeq" id="WP_163703101.1">
    <property type="nucleotide sequence ID" value="NZ_QXHD01000004.1"/>
</dbReference>
<reference evidence="3 4" key="1">
    <citation type="journal article" date="2020" name="Microb. Ecol.">
        <title>Ecogenomics of the Marine Benthic Filamentous Cyanobacterium Adonisia.</title>
        <authorList>
            <person name="Walter J.M."/>
            <person name="Coutinho F.H."/>
            <person name="Leomil L."/>
            <person name="Hargreaves P.I."/>
            <person name="Campeao M.E."/>
            <person name="Vieira V.V."/>
            <person name="Silva B.S."/>
            <person name="Fistarol G.O."/>
            <person name="Salomon P.S."/>
            <person name="Sawabe T."/>
            <person name="Mino S."/>
            <person name="Hosokawa M."/>
            <person name="Miyashita H."/>
            <person name="Maruyama F."/>
            <person name="van Verk M.C."/>
            <person name="Dutilh B.E."/>
            <person name="Thompson C.C."/>
            <person name="Thompson F.L."/>
        </authorList>
    </citation>
    <scope>NUCLEOTIDE SEQUENCE [LARGE SCALE GENOMIC DNA]</scope>
    <source>
        <strain evidence="3 4">CCMR0081</strain>
    </source>
</reference>
<dbReference type="InterPro" id="IPR013320">
    <property type="entry name" value="ConA-like_dom_sf"/>
</dbReference>
<sequence>MTNYRSAAVADYNNDGFLDLLETTYANDPTYRLLENTGNNNNWILIDLEGTISNRDGIGATGYVTAGGVTQMRQQAAGQHHRTQDDKRIHFGLGDKDTISEIRIKWPSGIEQVLNNVNPNQVLQIVEAESQFKATDDSVTTSLDTPVDIQVLANDNTASETEFTLSAANSSNGSVEINNNGTPADSSDDFITYTPDAGFVGTDSFTYEINDGQGGTDTATVDVTVIAGNLPTATDDIGTVEEDSQLILEVLSNDIDPDNDSLSLDSVLPGNNGTTTIIGNQVRYTPNANFNGTESFSYTVSDGNGGSDTATVSITVTGVNDAPAASDDTANTEQNTAVQVQALNNDTDIDDDNLTVISASQGTNGSTSVSNNQILYTPNADFVGTDSFTYEISDGNGGTSMATVNVSITEPGTNNGRIEEGLLSLYTFDEGSGNTVFDVSGIGNPLNLQIDSLTGVSWGDGVLDVNAPNLIAFNQAATKLTNGITQTQELTIEAWITPDNLTHWGPARIATLSANSGNRNFTLGQERANYQTRLRTTTTGNNGTRKTVTSSGSPVETDRSHVVYSRDANGLAQLFVDNQLVGSNIIDGDLSNWNTGYQFALANELNYSILHETYVCHVIEQNNVQAWSSYRLFT</sequence>
<dbReference type="NCBIfam" id="NF012211">
    <property type="entry name" value="tand_rpt_95"/>
    <property type="match status" value="3"/>
</dbReference>
<evidence type="ECO:0000313" key="4">
    <source>
        <dbReference type="Proteomes" id="UP000481033"/>
    </source>
</evidence>
<name>A0A6M0RYF5_9CYAN</name>
<dbReference type="InterPro" id="IPR011519">
    <property type="entry name" value="UnbV_ASPIC"/>
</dbReference>
<feature type="region of interest" description="Disordered" evidence="1">
    <location>
        <begin position="538"/>
        <end position="558"/>
    </location>
</feature>
<dbReference type="Proteomes" id="UP000481033">
    <property type="component" value="Unassembled WGS sequence"/>
</dbReference>
<dbReference type="AlphaFoldDB" id="A0A6M0RYF5"/>
<protein>
    <submittedName>
        <fullName evidence="3">Tandem-95 repeat protein</fullName>
    </submittedName>
</protein>
<dbReference type="PANTHER" id="PTHR16026:SF0">
    <property type="entry name" value="CARTILAGE ACIDIC PROTEIN 1"/>
    <property type="match status" value="1"/>
</dbReference>
<keyword evidence="4" id="KW-1185">Reference proteome</keyword>